<gene>
    <name evidence="2" type="ORF">GCM10010124_31690</name>
</gene>
<feature type="region of interest" description="Disordered" evidence="1">
    <location>
        <begin position="1"/>
        <end position="31"/>
    </location>
</feature>
<reference evidence="2" key="2">
    <citation type="submission" date="2020-09" db="EMBL/GenBank/DDBJ databases">
        <authorList>
            <person name="Sun Q."/>
            <person name="Ohkuma M."/>
        </authorList>
    </citation>
    <scope>NUCLEOTIDE SEQUENCE</scope>
    <source>
        <strain evidence="2">JCM 3091</strain>
    </source>
</reference>
<sequence length="152" mass="17128">MMNGSDKNVDDASAHRPPAKLRPADGSDQGIWPAAGVYGGEPKDCAPEAVREEYDKRLGYFELLDKHETAWLAAEVRMLYRQCESVKADCRQRLAEAHQRELNLRHRLAHQLLGLMPRWGLGKYATAGARRALDAVYPTGNCSDYCPHDQHR</sequence>
<accession>A0A8J3BQQ3</accession>
<protein>
    <submittedName>
        <fullName evidence="2">Uncharacterized protein</fullName>
    </submittedName>
</protein>
<evidence type="ECO:0000313" key="2">
    <source>
        <dbReference type="EMBL" id="GGK36723.1"/>
    </source>
</evidence>
<organism evidence="2 3">
    <name type="scientific">Pilimelia terevasa</name>
    <dbReference type="NCBI Taxonomy" id="53372"/>
    <lineage>
        <taxon>Bacteria</taxon>
        <taxon>Bacillati</taxon>
        <taxon>Actinomycetota</taxon>
        <taxon>Actinomycetes</taxon>
        <taxon>Micromonosporales</taxon>
        <taxon>Micromonosporaceae</taxon>
        <taxon>Pilimelia</taxon>
    </lineage>
</organism>
<reference evidence="2" key="1">
    <citation type="journal article" date="2014" name="Int. J. Syst. Evol. Microbiol.">
        <title>Complete genome sequence of Corynebacterium casei LMG S-19264T (=DSM 44701T), isolated from a smear-ripened cheese.</title>
        <authorList>
            <consortium name="US DOE Joint Genome Institute (JGI-PGF)"/>
            <person name="Walter F."/>
            <person name="Albersmeier A."/>
            <person name="Kalinowski J."/>
            <person name="Ruckert C."/>
        </authorList>
    </citation>
    <scope>NUCLEOTIDE SEQUENCE</scope>
    <source>
        <strain evidence="2">JCM 3091</strain>
    </source>
</reference>
<dbReference type="AlphaFoldDB" id="A0A8J3BQQ3"/>
<name>A0A8J3BQQ3_9ACTN</name>
<evidence type="ECO:0000256" key="1">
    <source>
        <dbReference type="SAM" id="MobiDB-lite"/>
    </source>
</evidence>
<keyword evidence="3" id="KW-1185">Reference proteome</keyword>
<dbReference type="Proteomes" id="UP000662200">
    <property type="component" value="Unassembled WGS sequence"/>
</dbReference>
<comment type="caution">
    <text evidence="2">The sequence shown here is derived from an EMBL/GenBank/DDBJ whole genome shotgun (WGS) entry which is preliminary data.</text>
</comment>
<evidence type="ECO:0000313" key="3">
    <source>
        <dbReference type="Proteomes" id="UP000662200"/>
    </source>
</evidence>
<dbReference type="RefSeq" id="WP_189115110.1">
    <property type="nucleotide sequence ID" value="NZ_BMQC01000011.1"/>
</dbReference>
<dbReference type="EMBL" id="BMQC01000011">
    <property type="protein sequence ID" value="GGK36723.1"/>
    <property type="molecule type" value="Genomic_DNA"/>
</dbReference>
<proteinExistence type="predicted"/>